<feature type="domain" description="Hint" evidence="1">
    <location>
        <begin position="122"/>
        <end position="217"/>
    </location>
</feature>
<dbReference type="GO" id="GO:0016539">
    <property type="term" value="P:intein-mediated protein splicing"/>
    <property type="evidence" value="ECO:0007669"/>
    <property type="project" value="InterPro"/>
</dbReference>
<protein>
    <submittedName>
        <fullName evidence="2">Hedgehog/intein hint domain protein</fullName>
    </submittedName>
</protein>
<organism evidence="2 3">
    <name type="scientific">Phormidium nigroviride PCC 7112</name>
    <dbReference type="NCBI Taxonomy" id="179408"/>
    <lineage>
        <taxon>Bacteria</taxon>
        <taxon>Bacillati</taxon>
        <taxon>Cyanobacteriota</taxon>
        <taxon>Cyanophyceae</taxon>
        <taxon>Oscillatoriophycideae</taxon>
        <taxon>Oscillatoriales</taxon>
        <taxon>Oscillatoriaceae</taxon>
        <taxon>Phormidium</taxon>
    </lineage>
</organism>
<dbReference type="SUPFAM" id="SSF51294">
    <property type="entry name" value="Hedgehog/intein (Hint) domain"/>
    <property type="match status" value="1"/>
</dbReference>
<dbReference type="KEGG" id="oni:Osc7112_6547"/>
<accession>K9VRX4</accession>
<dbReference type="Proteomes" id="UP000010478">
    <property type="component" value="Plasmid pOSC7112.02"/>
</dbReference>
<dbReference type="RefSeq" id="WP_015179657.1">
    <property type="nucleotide sequence ID" value="NZ_CAWLHL010000003.1"/>
</dbReference>
<evidence type="ECO:0000259" key="1">
    <source>
        <dbReference type="SMART" id="SM00306"/>
    </source>
</evidence>
<gene>
    <name evidence="2" type="ORF">Osc7112_6547</name>
</gene>
<dbReference type="SMART" id="SM00306">
    <property type="entry name" value="HintN"/>
    <property type="match status" value="1"/>
</dbReference>
<evidence type="ECO:0000313" key="3">
    <source>
        <dbReference type="Proteomes" id="UP000010478"/>
    </source>
</evidence>
<reference evidence="2 3" key="1">
    <citation type="submission" date="2012-05" db="EMBL/GenBank/DDBJ databases">
        <title>Finished plasmid 2 of genome of Oscillatoria sp. PCC 7112.</title>
        <authorList>
            <consortium name="US DOE Joint Genome Institute"/>
            <person name="Gugger M."/>
            <person name="Coursin T."/>
            <person name="Rippka R."/>
            <person name="Tandeau De Marsac N."/>
            <person name="Huntemann M."/>
            <person name="Wei C.-L."/>
            <person name="Han J."/>
            <person name="Detter J.C."/>
            <person name="Han C."/>
            <person name="Tapia R."/>
            <person name="Davenport K."/>
            <person name="Daligault H."/>
            <person name="Erkkila T."/>
            <person name="Gu W."/>
            <person name="Munk A.C.C."/>
            <person name="Teshima H."/>
            <person name="Xu Y."/>
            <person name="Chain P."/>
            <person name="Chen A."/>
            <person name="Krypides N."/>
            <person name="Mavromatis K."/>
            <person name="Markowitz V."/>
            <person name="Szeto E."/>
            <person name="Ivanova N."/>
            <person name="Mikhailova N."/>
            <person name="Ovchinnikova G."/>
            <person name="Pagani I."/>
            <person name="Pati A."/>
            <person name="Goodwin L."/>
            <person name="Peters L."/>
            <person name="Pitluck S."/>
            <person name="Woyke T."/>
            <person name="Kerfeld C."/>
        </authorList>
    </citation>
    <scope>NUCLEOTIDE SEQUENCE [LARGE SCALE GENOMIC DNA]</scope>
    <source>
        <strain evidence="2 3">PCC 7112</strain>
        <plasmid evidence="2 3">pOSC7112.02</plasmid>
    </source>
</reference>
<dbReference type="InterPro" id="IPR036844">
    <property type="entry name" value="Hint_dom_sf"/>
</dbReference>
<sequence length="364" mass="39149">MLYNAGSVAGIGVSFLTGMKAATWATTAMGPLKWVGVGLGAVDTAFDGYGAAIATNNLNQSWQNNGKFEIQDTWNLLAYVPFGLAAIKGIKGLLGASNLPKNGIQGVNDVLGDTQKTITKAGNCFVAGTEILTVDGIKNIEDIVVGDWVIADDPTTPGGIEAKQVLDTFVRETDALVDLYVDGEVISTTGEHPFWVTDKGWVEAKDLVVGSLLQTGDGRVVDVDKIEKREGKFPVYNFKVEGIPTYFVSELGVLVHNANYTPPPPWRGKPIMLDGNSKKGWQHIDERHITGTSAKGPGDLFPPGTTRAELEKVAEKIVKKGTRSSGNPQTTMQNFEDRVKIQGQHLRVRVSGVHLTFANVSKKS</sequence>
<dbReference type="CDD" id="cd00081">
    <property type="entry name" value="Hint"/>
    <property type="match status" value="1"/>
</dbReference>
<dbReference type="InterPro" id="IPR006141">
    <property type="entry name" value="Intein_N"/>
</dbReference>
<dbReference type="AlphaFoldDB" id="K9VRX4"/>
<dbReference type="PROSITE" id="PS50817">
    <property type="entry name" value="INTEIN_N_TER"/>
    <property type="match status" value="1"/>
</dbReference>
<dbReference type="HOGENOM" id="CLU_760403_0_0_3"/>
<geneLocation type="plasmid" evidence="2 3">
    <name>pOSC7112.02</name>
</geneLocation>
<dbReference type="EMBL" id="CP003616">
    <property type="protein sequence ID" value="AFZ10681.1"/>
    <property type="molecule type" value="Genomic_DNA"/>
</dbReference>
<dbReference type="InterPro" id="IPR003587">
    <property type="entry name" value="Hint_dom_N"/>
</dbReference>
<keyword evidence="3" id="KW-1185">Reference proteome</keyword>
<proteinExistence type="predicted"/>
<keyword evidence="2" id="KW-0614">Plasmid</keyword>
<dbReference type="Gene3D" id="2.170.16.10">
    <property type="entry name" value="Hedgehog/Intein (Hint) domain"/>
    <property type="match status" value="1"/>
</dbReference>
<name>K9VRX4_9CYAN</name>
<evidence type="ECO:0000313" key="2">
    <source>
        <dbReference type="EMBL" id="AFZ10681.1"/>
    </source>
</evidence>
<dbReference type="Pfam" id="PF07591">
    <property type="entry name" value="PT-HINT"/>
    <property type="match status" value="1"/>
</dbReference>